<evidence type="ECO:0000313" key="2">
    <source>
        <dbReference type="Proteomes" id="UP000886501"/>
    </source>
</evidence>
<reference evidence="1" key="2">
    <citation type="journal article" date="2020" name="Nat. Commun.">
        <title>Large-scale genome sequencing of mycorrhizal fungi provides insights into the early evolution of symbiotic traits.</title>
        <authorList>
            <person name="Miyauchi S."/>
            <person name="Kiss E."/>
            <person name="Kuo A."/>
            <person name="Drula E."/>
            <person name="Kohler A."/>
            <person name="Sanchez-Garcia M."/>
            <person name="Morin E."/>
            <person name="Andreopoulos B."/>
            <person name="Barry K.W."/>
            <person name="Bonito G."/>
            <person name="Buee M."/>
            <person name="Carver A."/>
            <person name="Chen C."/>
            <person name="Cichocki N."/>
            <person name="Clum A."/>
            <person name="Culley D."/>
            <person name="Crous P.W."/>
            <person name="Fauchery L."/>
            <person name="Girlanda M."/>
            <person name="Hayes R.D."/>
            <person name="Keri Z."/>
            <person name="LaButti K."/>
            <person name="Lipzen A."/>
            <person name="Lombard V."/>
            <person name="Magnuson J."/>
            <person name="Maillard F."/>
            <person name="Murat C."/>
            <person name="Nolan M."/>
            <person name="Ohm R.A."/>
            <person name="Pangilinan J."/>
            <person name="Pereira M.F."/>
            <person name="Perotto S."/>
            <person name="Peter M."/>
            <person name="Pfister S."/>
            <person name="Riley R."/>
            <person name="Sitrit Y."/>
            <person name="Stielow J.B."/>
            <person name="Szollosi G."/>
            <person name="Zifcakova L."/>
            <person name="Stursova M."/>
            <person name="Spatafora J.W."/>
            <person name="Tedersoo L."/>
            <person name="Vaario L.M."/>
            <person name="Yamada A."/>
            <person name="Yan M."/>
            <person name="Wang P."/>
            <person name="Xu J."/>
            <person name="Bruns T."/>
            <person name="Baldrian P."/>
            <person name="Vilgalys R."/>
            <person name="Dunand C."/>
            <person name="Henrissat B."/>
            <person name="Grigoriev I.V."/>
            <person name="Hibbett D."/>
            <person name="Nagy L.G."/>
            <person name="Martin F.M."/>
        </authorList>
    </citation>
    <scope>NUCLEOTIDE SEQUENCE</scope>
    <source>
        <strain evidence="1">P2</strain>
    </source>
</reference>
<dbReference type="Proteomes" id="UP000886501">
    <property type="component" value="Unassembled WGS sequence"/>
</dbReference>
<gene>
    <name evidence="1" type="ORF">BDM02DRAFT_1740676</name>
</gene>
<organism evidence="1 2">
    <name type="scientific">Thelephora ganbajun</name>
    <name type="common">Ganba fungus</name>
    <dbReference type="NCBI Taxonomy" id="370292"/>
    <lineage>
        <taxon>Eukaryota</taxon>
        <taxon>Fungi</taxon>
        <taxon>Dikarya</taxon>
        <taxon>Basidiomycota</taxon>
        <taxon>Agaricomycotina</taxon>
        <taxon>Agaricomycetes</taxon>
        <taxon>Thelephorales</taxon>
        <taxon>Thelephoraceae</taxon>
        <taxon>Thelephora</taxon>
    </lineage>
</organism>
<sequence>MMLLPPRTKRVNDATLQVWCQFVPHHSKGGNDVVMNNLVYRKLVQRPIDQCLYFMGRPKPPGSLDYPPVLTLQHIRVNRSRPFKRRKSRTPDTVRANLSHGSNFTLRRPNPIRRPKHRTPILLTIQRSDTGRGKKPIPRRNSRPCGHSSIRV</sequence>
<dbReference type="EMBL" id="MU117992">
    <property type="protein sequence ID" value="KAF9649845.1"/>
    <property type="molecule type" value="Genomic_DNA"/>
</dbReference>
<accession>A0ACB6ZKA8</accession>
<protein>
    <submittedName>
        <fullName evidence="1">Uncharacterized protein</fullName>
    </submittedName>
</protein>
<comment type="caution">
    <text evidence="1">The sequence shown here is derived from an EMBL/GenBank/DDBJ whole genome shotgun (WGS) entry which is preliminary data.</text>
</comment>
<proteinExistence type="predicted"/>
<evidence type="ECO:0000313" key="1">
    <source>
        <dbReference type="EMBL" id="KAF9649845.1"/>
    </source>
</evidence>
<name>A0ACB6ZKA8_THEGA</name>
<keyword evidence="2" id="KW-1185">Reference proteome</keyword>
<reference evidence="1" key="1">
    <citation type="submission" date="2019-10" db="EMBL/GenBank/DDBJ databases">
        <authorList>
            <consortium name="DOE Joint Genome Institute"/>
            <person name="Kuo A."/>
            <person name="Miyauchi S."/>
            <person name="Kiss E."/>
            <person name="Drula E."/>
            <person name="Kohler A."/>
            <person name="Sanchez-Garcia M."/>
            <person name="Andreopoulos B."/>
            <person name="Barry K.W."/>
            <person name="Bonito G."/>
            <person name="Buee M."/>
            <person name="Carver A."/>
            <person name="Chen C."/>
            <person name="Cichocki N."/>
            <person name="Clum A."/>
            <person name="Culley D."/>
            <person name="Crous P.W."/>
            <person name="Fauchery L."/>
            <person name="Girlanda M."/>
            <person name="Hayes R."/>
            <person name="Keri Z."/>
            <person name="Labutti K."/>
            <person name="Lipzen A."/>
            <person name="Lombard V."/>
            <person name="Magnuson J."/>
            <person name="Maillard F."/>
            <person name="Morin E."/>
            <person name="Murat C."/>
            <person name="Nolan M."/>
            <person name="Ohm R."/>
            <person name="Pangilinan J."/>
            <person name="Pereira M."/>
            <person name="Perotto S."/>
            <person name="Peter M."/>
            <person name="Riley R."/>
            <person name="Sitrit Y."/>
            <person name="Stielow B."/>
            <person name="Szollosi G."/>
            <person name="Zifcakova L."/>
            <person name="Stursova M."/>
            <person name="Spatafora J.W."/>
            <person name="Tedersoo L."/>
            <person name="Vaario L.-M."/>
            <person name="Yamada A."/>
            <person name="Yan M."/>
            <person name="Wang P."/>
            <person name="Xu J."/>
            <person name="Bruns T."/>
            <person name="Baldrian P."/>
            <person name="Vilgalys R."/>
            <person name="Henrissat B."/>
            <person name="Grigoriev I.V."/>
            <person name="Hibbett D."/>
            <person name="Nagy L.G."/>
            <person name="Martin F.M."/>
        </authorList>
    </citation>
    <scope>NUCLEOTIDE SEQUENCE</scope>
    <source>
        <strain evidence="1">P2</strain>
    </source>
</reference>